<keyword evidence="4" id="KW-0378">Hydrolase</keyword>
<evidence type="ECO:0000256" key="4">
    <source>
        <dbReference type="ARBA" id="ARBA00022801"/>
    </source>
</evidence>
<dbReference type="InterPro" id="IPR015882">
    <property type="entry name" value="HEX_bac_N"/>
</dbReference>
<dbReference type="CDD" id="cd02847">
    <property type="entry name" value="E_set_Chitobiase_C"/>
    <property type="match status" value="1"/>
</dbReference>
<evidence type="ECO:0000259" key="10">
    <source>
        <dbReference type="SMART" id="SM01081"/>
    </source>
</evidence>
<dbReference type="GO" id="GO:0030247">
    <property type="term" value="F:polysaccharide binding"/>
    <property type="evidence" value="ECO:0007669"/>
    <property type="project" value="InterPro"/>
</dbReference>
<dbReference type="InterPro" id="IPR012291">
    <property type="entry name" value="CBM2_carb-bd_dom_sf"/>
</dbReference>
<dbReference type="EC" id="3.2.1.52" evidence="3"/>
<dbReference type="Pfam" id="PF03173">
    <property type="entry name" value="CHB_HEX"/>
    <property type="match status" value="1"/>
</dbReference>
<dbReference type="SUPFAM" id="SSF51445">
    <property type="entry name" value="(Trans)glycosidases"/>
    <property type="match status" value="1"/>
</dbReference>
<dbReference type="Pfam" id="PF00728">
    <property type="entry name" value="Glyco_hydro_20"/>
    <property type="match status" value="1"/>
</dbReference>
<keyword evidence="12" id="KW-1185">Reference proteome</keyword>
<feature type="chain" id="PRO_5015630956" description="beta-N-acetylhexosaminidase" evidence="9">
    <location>
        <begin position="28"/>
        <end position="925"/>
    </location>
</feature>
<evidence type="ECO:0000256" key="9">
    <source>
        <dbReference type="SAM" id="SignalP"/>
    </source>
</evidence>
<dbReference type="SUPFAM" id="SSF55545">
    <property type="entry name" value="beta-N-acetylhexosaminidase-like domain"/>
    <property type="match status" value="1"/>
</dbReference>
<name>A0A2T3P6Z6_9GAMM</name>
<dbReference type="InterPro" id="IPR008965">
    <property type="entry name" value="CBM2/CBM3_carb-bd_dom_sf"/>
</dbReference>
<evidence type="ECO:0000256" key="7">
    <source>
        <dbReference type="ARBA" id="ARBA00033000"/>
    </source>
</evidence>
<comment type="caution">
    <text evidence="11">The sequence shown here is derived from an EMBL/GenBank/DDBJ whole genome shotgun (WGS) entry which is preliminary data.</text>
</comment>
<dbReference type="EMBL" id="PYLZ01000005">
    <property type="protein sequence ID" value="PSW24434.1"/>
    <property type="molecule type" value="Genomic_DNA"/>
</dbReference>
<evidence type="ECO:0000256" key="5">
    <source>
        <dbReference type="ARBA" id="ARBA00023295"/>
    </source>
</evidence>
<dbReference type="Pfam" id="PF03174">
    <property type="entry name" value="CHB_HEX_C"/>
    <property type="match status" value="1"/>
</dbReference>
<comment type="similarity">
    <text evidence="2">Belongs to the glycosyl hydrolase 20 family.</text>
</comment>
<protein>
    <recommendedName>
        <fullName evidence="3">beta-N-acetylhexosaminidase</fullName>
        <ecNumber evidence="3">3.2.1.52</ecNumber>
    </recommendedName>
    <alternativeName>
        <fullName evidence="6">Beta-N-acetylhexosaminidase</fullName>
    </alternativeName>
    <alternativeName>
        <fullName evidence="7">N-acetyl-beta-glucosaminidase</fullName>
    </alternativeName>
</protein>
<dbReference type="InterPro" id="IPR013783">
    <property type="entry name" value="Ig-like_fold"/>
</dbReference>
<dbReference type="Gene3D" id="3.20.20.80">
    <property type="entry name" value="Glycosidases"/>
    <property type="match status" value="1"/>
</dbReference>
<feature type="domain" description="Chitobiase/beta-hexosaminidases N-terminal" evidence="10">
    <location>
        <begin position="35"/>
        <end position="197"/>
    </location>
</feature>
<dbReference type="InterPro" id="IPR004866">
    <property type="entry name" value="CHB/HEX_N_dom"/>
</dbReference>
<accession>A0A2T3P6Z6</accession>
<gene>
    <name evidence="11" type="ORF">C9I94_10355</name>
</gene>
<dbReference type="Pfam" id="PF02838">
    <property type="entry name" value="Glyco_hydro_20b"/>
    <property type="match status" value="1"/>
</dbReference>
<dbReference type="GO" id="GO:0030203">
    <property type="term" value="P:glycosaminoglycan metabolic process"/>
    <property type="evidence" value="ECO:0007669"/>
    <property type="project" value="TreeGrafter"/>
</dbReference>
<dbReference type="InterPro" id="IPR025705">
    <property type="entry name" value="Beta_hexosaminidase_sua/sub"/>
</dbReference>
<sequence>MNQIKLPLKVLAVALMSQLVISNPAYSETFHPKANELELLWKVVDHDIGENIFLGSLTITNNGTETLSDKDWSLYFSSVRPPASVLPSDNIDGINARKQMLDQNVLLKNADDAASGDYFVLEPVAGFKPILPGESREIMITAQYWQMLKNDSPSGFHIAYNGQAPHAISVDVMMDPSDPKQTRQSINDNMPVQTAQLRFTENNAEKSQVSVQHQVVPQLQAAELKDGAFLTLLGWTASIKAPESLHNEALYLQSSLKDLMKGDFPINATEPNMAGVINLTINPLLDTDADGVADKEGYRLDIDPFNGITIEGKDASGVFYGIQTLRQLIPNDVYQSSVSANKMQHAVLPAMTALDAPRFEYRGMMLDVARNFQSKETIFKLIDLLAYYKINKFEMNVANDEGWRLEIPGLPELTEFGAKRGYDLSETKMLHTFMGSSNEFNTGDGIEGKPKNIIEANNGVKPDFQGFEIAQQNFLGKGWGYYTTEDFKDILKYAADRHIDVILEYDFPAHARAAIKAMEYRYNKYKETDLVEANRYRLIDPLDKSEYYTPQFYTDNIVNPSLDGTYAFLEKVISETKAMYDAVPSAEITRLHGGGDELPHLGPNEWWAKSPAIQQNPETAGKTDAELFDYFFMRWVSIINQNGFKMASWGDVLTHNGTGNVDYGELYPIFWNNVWGWGNEHQAYVFANKGYDVVLSHATNLYFDLAYNKHPDEVGYHWAGYTDTKKAFEYRPFNIYANGKIDKLGNPVEWNPNWVSLTEEGKRNVVGLQGQLFSENSKSPEIMEYLVFPKLLGVAERAWVTNMPAELPIDQSGKTPMDQAWDTFSNTLGQFALSKLEYIQPVDIYEQLPPQHGVNYRIPLPGAVVDAGKLKINTRFPGLRNQYSLDGGSTWLPYYAPVDVNHAGTIKTRSVTVSGRNSRTEAVQQ</sequence>
<feature type="active site" description="Proton donor" evidence="8">
    <location>
        <position position="597"/>
    </location>
</feature>
<dbReference type="InterPro" id="IPR015883">
    <property type="entry name" value="Glyco_hydro_20_cat"/>
</dbReference>
<evidence type="ECO:0000256" key="2">
    <source>
        <dbReference type="ARBA" id="ARBA00006285"/>
    </source>
</evidence>
<evidence type="ECO:0000256" key="8">
    <source>
        <dbReference type="PIRSR" id="PIRSR625705-1"/>
    </source>
</evidence>
<evidence type="ECO:0000313" key="11">
    <source>
        <dbReference type="EMBL" id="PSW24434.1"/>
    </source>
</evidence>
<evidence type="ECO:0000313" key="12">
    <source>
        <dbReference type="Proteomes" id="UP000240481"/>
    </source>
</evidence>
<evidence type="ECO:0000256" key="6">
    <source>
        <dbReference type="ARBA" id="ARBA00030512"/>
    </source>
</evidence>
<keyword evidence="5" id="KW-0326">Glycosidase</keyword>
<feature type="signal peptide" evidence="9">
    <location>
        <begin position="1"/>
        <end position="27"/>
    </location>
</feature>
<dbReference type="SUPFAM" id="SSF49384">
    <property type="entry name" value="Carbohydrate-binding domain"/>
    <property type="match status" value="1"/>
</dbReference>
<dbReference type="Gene3D" id="3.30.379.10">
    <property type="entry name" value="Chitobiase/beta-hexosaminidase domain 2-like"/>
    <property type="match status" value="1"/>
</dbReference>
<dbReference type="PANTHER" id="PTHR22600">
    <property type="entry name" value="BETA-HEXOSAMINIDASE"/>
    <property type="match status" value="1"/>
</dbReference>
<dbReference type="SUPFAM" id="SSF81296">
    <property type="entry name" value="E set domains"/>
    <property type="match status" value="1"/>
</dbReference>
<dbReference type="Proteomes" id="UP000240481">
    <property type="component" value="Unassembled WGS sequence"/>
</dbReference>
<evidence type="ECO:0000256" key="1">
    <source>
        <dbReference type="ARBA" id="ARBA00001231"/>
    </source>
</evidence>
<dbReference type="InterPro" id="IPR004867">
    <property type="entry name" value="CHB_C_dom"/>
</dbReference>
<dbReference type="PRINTS" id="PR00738">
    <property type="entry name" value="GLHYDRLASE20"/>
</dbReference>
<dbReference type="InterPro" id="IPR017853">
    <property type="entry name" value="GH"/>
</dbReference>
<dbReference type="GO" id="GO:0005975">
    <property type="term" value="P:carbohydrate metabolic process"/>
    <property type="evidence" value="ECO:0007669"/>
    <property type="project" value="InterPro"/>
</dbReference>
<dbReference type="SMART" id="SM01081">
    <property type="entry name" value="CHB_HEX"/>
    <property type="match status" value="1"/>
</dbReference>
<dbReference type="Gene3D" id="2.60.40.10">
    <property type="entry name" value="Immunoglobulins"/>
    <property type="match status" value="1"/>
</dbReference>
<dbReference type="OrthoDB" id="9763537at2"/>
<dbReference type="InterPro" id="IPR014756">
    <property type="entry name" value="Ig_E-set"/>
</dbReference>
<dbReference type="InterPro" id="IPR029018">
    <property type="entry name" value="Hex-like_dom2"/>
</dbReference>
<dbReference type="RefSeq" id="WP_107302706.1">
    <property type="nucleotide sequence ID" value="NZ_AP024853.1"/>
</dbReference>
<dbReference type="AlphaFoldDB" id="A0A2T3P6Z6"/>
<keyword evidence="9" id="KW-0732">Signal</keyword>
<organism evidence="11 12">
    <name type="scientific">Photobacterium swingsii</name>
    <dbReference type="NCBI Taxonomy" id="680026"/>
    <lineage>
        <taxon>Bacteria</taxon>
        <taxon>Pseudomonadati</taxon>
        <taxon>Pseudomonadota</taxon>
        <taxon>Gammaproteobacteria</taxon>
        <taxon>Vibrionales</taxon>
        <taxon>Vibrionaceae</taxon>
        <taxon>Photobacterium</taxon>
    </lineage>
</organism>
<dbReference type="PANTHER" id="PTHR22600:SF57">
    <property type="entry name" value="BETA-N-ACETYLHEXOSAMINIDASE"/>
    <property type="match status" value="1"/>
</dbReference>
<proteinExistence type="inferred from homology"/>
<dbReference type="GO" id="GO:0004563">
    <property type="term" value="F:beta-N-acetylhexosaminidase activity"/>
    <property type="evidence" value="ECO:0007669"/>
    <property type="project" value="UniProtKB-EC"/>
</dbReference>
<comment type="catalytic activity">
    <reaction evidence="1">
        <text>Hydrolysis of terminal non-reducing N-acetyl-D-hexosamine residues in N-acetyl-beta-D-hexosaminides.</text>
        <dbReference type="EC" id="3.2.1.52"/>
    </reaction>
</comment>
<evidence type="ECO:0000256" key="3">
    <source>
        <dbReference type="ARBA" id="ARBA00012663"/>
    </source>
</evidence>
<reference evidence="11 12" key="1">
    <citation type="submission" date="2018-01" db="EMBL/GenBank/DDBJ databases">
        <title>Whole genome sequencing of Histamine producing bacteria.</title>
        <authorList>
            <person name="Butler K."/>
        </authorList>
    </citation>
    <scope>NUCLEOTIDE SEQUENCE [LARGE SCALE GENOMIC DNA]</scope>
    <source>
        <strain evidence="11 12">DSM 24669</strain>
    </source>
</reference>
<dbReference type="Gene3D" id="2.60.40.290">
    <property type="match status" value="1"/>
</dbReference>
<dbReference type="GO" id="GO:0016020">
    <property type="term" value="C:membrane"/>
    <property type="evidence" value="ECO:0007669"/>
    <property type="project" value="TreeGrafter"/>
</dbReference>